<name>A0A939T7B7_9ACTN</name>
<evidence type="ECO:0000313" key="2">
    <source>
        <dbReference type="Proteomes" id="UP000669179"/>
    </source>
</evidence>
<dbReference type="AlphaFoldDB" id="A0A939T7B7"/>
<keyword evidence="2" id="KW-1185">Reference proteome</keyword>
<sequence>MSLRARTRLNGCLIDPGSAAHRRRSARSALCWQRPLDHERRRRHPANSLYPRIGRT</sequence>
<protein>
    <submittedName>
        <fullName evidence="1">Uncharacterized protein</fullName>
    </submittedName>
</protein>
<reference evidence="1" key="1">
    <citation type="submission" date="2021-03" db="EMBL/GenBank/DDBJ databases">
        <authorList>
            <person name="Kanchanasin P."/>
            <person name="Saeng-In P."/>
            <person name="Phongsopitanun W."/>
            <person name="Yuki M."/>
            <person name="Kudo T."/>
            <person name="Ohkuma M."/>
            <person name="Tanasupawat S."/>
        </authorList>
    </citation>
    <scope>NUCLEOTIDE SEQUENCE</scope>
    <source>
        <strain evidence="1">GKU 128</strain>
    </source>
</reference>
<organism evidence="1 2">
    <name type="scientific">Actinomadura barringtoniae</name>
    <dbReference type="NCBI Taxonomy" id="1427535"/>
    <lineage>
        <taxon>Bacteria</taxon>
        <taxon>Bacillati</taxon>
        <taxon>Actinomycetota</taxon>
        <taxon>Actinomycetes</taxon>
        <taxon>Streptosporangiales</taxon>
        <taxon>Thermomonosporaceae</taxon>
        <taxon>Actinomadura</taxon>
    </lineage>
</organism>
<gene>
    <name evidence="1" type="ORF">J4573_53200</name>
</gene>
<proteinExistence type="predicted"/>
<dbReference type="RefSeq" id="WP_208264155.1">
    <property type="nucleotide sequence ID" value="NZ_JAGEOJ010000048.1"/>
</dbReference>
<comment type="caution">
    <text evidence="1">The sequence shown here is derived from an EMBL/GenBank/DDBJ whole genome shotgun (WGS) entry which is preliminary data.</text>
</comment>
<accession>A0A939T7B7</accession>
<evidence type="ECO:0000313" key="1">
    <source>
        <dbReference type="EMBL" id="MBO2455916.1"/>
    </source>
</evidence>
<dbReference type="EMBL" id="JAGEOJ010000048">
    <property type="protein sequence ID" value="MBO2455916.1"/>
    <property type="molecule type" value="Genomic_DNA"/>
</dbReference>
<dbReference type="Proteomes" id="UP000669179">
    <property type="component" value="Unassembled WGS sequence"/>
</dbReference>